<evidence type="ECO:0000256" key="3">
    <source>
        <dbReference type="ARBA" id="ARBA00022576"/>
    </source>
</evidence>
<dbReference type="PANTHER" id="PTHR42684">
    <property type="entry name" value="ADENOSYLMETHIONINE-8-AMINO-7-OXONONANOATE AMINOTRANSFERASE"/>
    <property type="match status" value="1"/>
</dbReference>
<sequence>MAIEDLNLDAYWMPFTAKRYFEAHPERRILARAEGAYYWTEDGHKLYDGLSGLWCCGLGHRHPKIVDAVKKQLDTLDYSTAFQMGHAPAFRLAERIADTAPDGFSKVFFCNSGSEAVDTALKIALAYHRIRGDAARTRLIGREKGYHGVGFAGISVGGMVANRKMYSASMLAGVDHLPHTHKLEKMAFSKGEPEWGAHLADELIRLVQLHDASTIAAVIVEPMQGSAGVIVPPKGYLKRLRELCTQYGILLIFDEVICGFGRMGAPFAAQHYDVKPDLITFAKGVNNGMVPMGGVIVTDEIYDAFMTGPEHAVEFFHGYTYSGHPLAVAAAHATLDVIEEEGIYARANDLSRVLEEAVHGLKGEPNVIDIRNCQLAAAVEFAPVEGKPGWRALRVFEEALKRGVLFRFTGDIIAMGPPMISTPDEVTRMADVLADSIRAAG</sequence>
<dbReference type="GO" id="GO:0030170">
    <property type="term" value="F:pyridoxal phosphate binding"/>
    <property type="evidence" value="ECO:0007669"/>
    <property type="project" value="InterPro"/>
</dbReference>
<dbReference type="Proteomes" id="UP000254537">
    <property type="component" value="Chromosome"/>
</dbReference>
<comment type="cofactor">
    <cofactor evidence="1">
        <name>pyridoxal 5'-phosphate</name>
        <dbReference type="ChEBI" id="CHEBI:597326"/>
    </cofactor>
</comment>
<organism evidence="7 8">
    <name type="scientific">Crenobacter cavernae</name>
    <dbReference type="NCBI Taxonomy" id="2290923"/>
    <lineage>
        <taxon>Bacteria</taxon>
        <taxon>Pseudomonadati</taxon>
        <taxon>Pseudomonadota</taxon>
        <taxon>Betaproteobacteria</taxon>
        <taxon>Neisseriales</taxon>
        <taxon>Neisseriaceae</taxon>
        <taxon>Crenobacter</taxon>
    </lineage>
</organism>
<name>A0A345Y6C8_9NEIS</name>
<dbReference type="InterPro" id="IPR015424">
    <property type="entry name" value="PyrdxlP-dep_Trfase"/>
</dbReference>
<dbReference type="PANTHER" id="PTHR42684:SF1">
    <property type="entry name" value="BETA-ALANINE--PYRUVATE AMINOTRANSFERASE"/>
    <property type="match status" value="1"/>
</dbReference>
<dbReference type="AlphaFoldDB" id="A0A345Y6C8"/>
<dbReference type="InterPro" id="IPR049704">
    <property type="entry name" value="Aminotrans_3_PPA_site"/>
</dbReference>
<accession>A0A345Y6C8</accession>
<dbReference type="KEGG" id="ccah:DWG20_08555"/>
<dbReference type="CDD" id="cd00610">
    <property type="entry name" value="OAT_like"/>
    <property type="match status" value="1"/>
</dbReference>
<keyword evidence="3 7" id="KW-0032">Aminotransferase</keyword>
<evidence type="ECO:0000256" key="1">
    <source>
        <dbReference type="ARBA" id="ARBA00001933"/>
    </source>
</evidence>
<dbReference type="PROSITE" id="PS00600">
    <property type="entry name" value="AA_TRANSFER_CLASS_3"/>
    <property type="match status" value="1"/>
</dbReference>
<dbReference type="GO" id="GO:0009102">
    <property type="term" value="P:biotin biosynthetic process"/>
    <property type="evidence" value="ECO:0007669"/>
    <property type="project" value="TreeGrafter"/>
</dbReference>
<protein>
    <submittedName>
        <fullName evidence="7">Aspartate aminotransferase family protein</fullName>
    </submittedName>
</protein>
<evidence type="ECO:0000256" key="4">
    <source>
        <dbReference type="ARBA" id="ARBA00022679"/>
    </source>
</evidence>
<dbReference type="InterPro" id="IPR015422">
    <property type="entry name" value="PyrdxlP-dep_Trfase_small"/>
</dbReference>
<dbReference type="InterPro" id="IPR005814">
    <property type="entry name" value="Aminotrans_3"/>
</dbReference>
<dbReference type="RefSeq" id="WP_115433412.1">
    <property type="nucleotide sequence ID" value="NZ_CP031337.1"/>
</dbReference>
<evidence type="ECO:0000313" key="7">
    <source>
        <dbReference type="EMBL" id="AXK39480.1"/>
    </source>
</evidence>
<dbReference type="EMBL" id="CP031337">
    <property type="protein sequence ID" value="AXK39480.1"/>
    <property type="molecule type" value="Genomic_DNA"/>
</dbReference>
<dbReference type="Pfam" id="PF00202">
    <property type="entry name" value="Aminotran_3"/>
    <property type="match status" value="1"/>
</dbReference>
<dbReference type="SUPFAM" id="SSF53383">
    <property type="entry name" value="PLP-dependent transferases"/>
    <property type="match status" value="1"/>
</dbReference>
<evidence type="ECO:0000256" key="2">
    <source>
        <dbReference type="ARBA" id="ARBA00008954"/>
    </source>
</evidence>
<gene>
    <name evidence="7" type="ORF">DWG20_08555</name>
</gene>
<dbReference type="GO" id="GO:0004015">
    <property type="term" value="F:adenosylmethionine-8-amino-7-oxononanoate transaminase activity"/>
    <property type="evidence" value="ECO:0007669"/>
    <property type="project" value="TreeGrafter"/>
</dbReference>
<evidence type="ECO:0000313" key="8">
    <source>
        <dbReference type="Proteomes" id="UP000254537"/>
    </source>
</evidence>
<dbReference type="OrthoDB" id="3398487at2"/>
<keyword evidence="4 7" id="KW-0808">Transferase</keyword>
<evidence type="ECO:0000256" key="5">
    <source>
        <dbReference type="ARBA" id="ARBA00022898"/>
    </source>
</evidence>
<evidence type="ECO:0000256" key="6">
    <source>
        <dbReference type="RuleBase" id="RU003560"/>
    </source>
</evidence>
<comment type="similarity">
    <text evidence="2 6">Belongs to the class-III pyridoxal-phosphate-dependent aminotransferase family.</text>
</comment>
<keyword evidence="5 6" id="KW-0663">Pyridoxal phosphate</keyword>
<dbReference type="FunFam" id="3.40.640.10:FF:000014">
    <property type="entry name" value="Adenosylmethionine-8-amino-7-oxononanoate aminotransferase, probable"/>
    <property type="match status" value="1"/>
</dbReference>
<dbReference type="Gene3D" id="3.40.640.10">
    <property type="entry name" value="Type I PLP-dependent aspartate aminotransferase-like (Major domain)"/>
    <property type="match status" value="1"/>
</dbReference>
<dbReference type="Gene3D" id="3.90.1150.10">
    <property type="entry name" value="Aspartate Aminotransferase, domain 1"/>
    <property type="match status" value="1"/>
</dbReference>
<reference evidence="7 8" key="1">
    <citation type="submission" date="2018-07" db="EMBL/GenBank/DDBJ databases">
        <title>Crenobacter cavernae sp. nov., isolated from a karst cave.</title>
        <authorList>
            <person name="Zhu H."/>
        </authorList>
    </citation>
    <scope>NUCLEOTIDE SEQUENCE [LARGE SCALE GENOMIC DNA]</scope>
    <source>
        <strain evidence="7 8">K1W11S-77</strain>
    </source>
</reference>
<proteinExistence type="inferred from homology"/>
<dbReference type="InterPro" id="IPR015421">
    <property type="entry name" value="PyrdxlP-dep_Trfase_major"/>
</dbReference>